<dbReference type="Proteomes" id="UP000297871">
    <property type="component" value="Unassembled WGS sequence"/>
</dbReference>
<keyword evidence="9" id="KW-1185">Reference proteome</keyword>
<feature type="transmembrane region" description="Helical" evidence="6">
    <location>
        <begin position="275"/>
        <end position="293"/>
    </location>
</feature>
<evidence type="ECO:0000256" key="1">
    <source>
        <dbReference type="ARBA" id="ARBA00004651"/>
    </source>
</evidence>
<dbReference type="InterPro" id="IPR007895">
    <property type="entry name" value="MASE1"/>
</dbReference>
<sequence length="733" mass="83062">MKKVSKPYSQDLPNPKSEMNKILRLMLSRSLKFFQTAGKFLLVASVYFLLGKFGEFFGTFSDYASPIWPASGWGLVTPLLFGRVSYFGIFTGSFLYNCQIRHEVLPGQDLSIYFGAAVLIAFGSTLQSFTGAYLYKKFVPELDLTKNTSFVLRFLWIETLVCIIAATIACSGLLLLGILDLNSFFPTWITWWMGDSLGVFVYFPFFLSWLGPGVARFQVHSWKESVGLVSFLILLGGGIFYFFSINQIPAYFPLSYLLIAVISLVSLRFGGRESSLVLIIVSIISILGTEQGHSYNFPASKEVSLLLLQSFLSAISIASLLALSVIRERVDAQDEIYLSHKRLEDLVAERTQELDRSYRFLGASEAIYKGLFENIPIAILECDYSEVRRMLGELPKMSQKEFAKFLKMNPKFVSECYETVNVIDANKESVRLFEASSKEEVLFLARNFFRKGNDHYFKKLLTRIRFGARVLHTETTLSTCNGKQFEASIRWSLAPEFEDTFSSTIITVTEITDKKQAERQLKSSLKEKEVMLKEIHHRVKNNLQVISSLFNLQSEYENDPKIHEAFTESQNRIQTMALIHDELYQSNDLGNVEFSGYSKRLAEKIRSAYKIGAETRVDVIASPIHLEISIAIPLGLALNELLTNSFKYAFPHNFSPTDERPKIQIRLQKKENLVILEVSDNGVGLPNELNPIATHSFGLTLVQVLTKQLKGKLDFSSVKDQGASFQIRFELPN</sequence>
<comment type="caution">
    <text evidence="8">The sequence shown here is derived from an EMBL/GenBank/DDBJ whole genome shotgun (WGS) entry which is preliminary data.</text>
</comment>
<dbReference type="Pfam" id="PF05231">
    <property type="entry name" value="MASE1"/>
    <property type="match status" value="1"/>
</dbReference>
<gene>
    <name evidence="8" type="ORF">EHQ52_06820</name>
</gene>
<dbReference type="SUPFAM" id="SSF55874">
    <property type="entry name" value="ATPase domain of HSP90 chaperone/DNA topoisomerase II/histidine kinase"/>
    <property type="match status" value="1"/>
</dbReference>
<dbReference type="SUPFAM" id="SSF55785">
    <property type="entry name" value="PYP-like sensor domain (PAS domain)"/>
    <property type="match status" value="1"/>
</dbReference>
<dbReference type="InterPro" id="IPR035965">
    <property type="entry name" value="PAS-like_dom_sf"/>
</dbReference>
<keyword evidence="5 6" id="KW-0472">Membrane</keyword>
<dbReference type="PROSITE" id="PS50109">
    <property type="entry name" value="HIS_KIN"/>
    <property type="match status" value="1"/>
</dbReference>
<feature type="transmembrane region" description="Helical" evidence="6">
    <location>
        <begin position="305"/>
        <end position="326"/>
    </location>
</feature>
<protein>
    <submittedName>
        <fullName evidence="8">Histidine kinase</fullName>
    </submittedName>
</protein>
<dbReference type="InterPro" id="IPR003594">
    <property type="entry name" value="HATPase_dom"/>
</dbReference>
<dbReference type="Gene3D" id="3.30.450.20">
    <property type="entry name" value="PAS domain"/>
    <property type="match status" value="1"/>
</dbReference>
<dbReference type="SMART" id="SM00387">
    <property type="entry name" value="HATPase_c"/>
    <property type="match status" value="1"/>
</dbReference>
<dbReference type="PANTHER" id="PTHR43065">
    <property type="entry name" value="SENSOR HISTIDINE KINASE"/>
    <property type="match status" value="1"/>
</dbReference>
<keyword evidence="2" id="KW-1003">Cell membrane</keyword>
<feature type="transmembrane region" description="Helical" evidence="6">
    <location>
        <begin position="70"/>
        <end position="98"/>
    </location>
</feature>
<dbReference type="Pfam" id="PF07568">
    <property type="entry name" value="HisKA_2"/>
    <property type="match status" value="1"/>
</dbReference>
<keyword evidence="8" id="KW-0808">Transferase</keyword>
<dbReference type="GO" id="GO:0016301">
    <property type="term" value="F:kinase activity"/>
    <property type="evidence" value="ECO:0007669"/>
    <property type="project" value="UniProtKB-KW"/>
</dbReference>
<dbReference type="AlphaFoldDB" id="A0A4R9J8V3"/>
<organism evidence="8 9">
    <name type="scientific">Leptospira koniambonensis</name>
    <dbReference type="NCBI Taxonomy" id="2484950"/>
    <lineage>
        <taxon>Bacteria</taxon>
        <taxon>Pseudomonadati</taxon>
        <taxon>Spirochaetota</taxon>
        <taxon>Spirochaetia</taxon>
        <taxon>Leptospirales</taxon>
        <taxon>Leptospiraceae</taxon>
        <taxon>Leptospira</taxon>
    </lineage>
</organism>
<evidence type="ECO:0000313" key="9">
    <source>
        <dbReference type="Proteomes" id="UP000297871"/>
    </source>
</evidence>
<evidence type="ECO:0000259" key="7">
    <source>
        <dbReference type="PROSITE" id="PS50109"/>
    </source>
</evidence>
<dbReference type="GO" id="GO:0005886">
    <property type="term" value="C:plasma membrane"/>
    <property type="evidence" value="ECO:0007669"/>
    <property type="project" value="UniProtKB-SubCell"/>
</dbReference>
<reference evidence="8" key="1">
    <citation type="journal article" date="2019" name="PLoS Negl. Trop. Dis.">
        <title>Revisiting the worldwide diversity of Leptospira species in the environment.</title>
        <authorList>
            <person name="Vincent A.T."/>
            <person name="Schiettekatte O."/>
            <person name="Bourhy P."/>
            <person name="Veyrier F.J."/>
            <person name="Picardeau M."/>
        </authorList>
    </citation>
    <scope>NUCLEOTIDE SEQUENCE [LARGE SCALE GENOMIC DNA]</scope>
    <source>
        <strain evidence="8">201800265</strain>
    </source>
</reference>
<keyword evidence="4 6" id="KW-1133">Transmembrane helix</keyword>
<evidence type="ECO:0000256" key="3">
    <source>
        <dbReference type="ARBA" id="ARBA00022692"/>
    </source>
</evidence>
<feature type="transmembrane region" description="Helical" evidence="6">
    <location>
        <begin position="155"/>
        <end position="179"/>
    </location>
</feature>
<evidence type="ECO:0000313" key="8">
    <source>
        <dbReference type="EMBL" id="TGL34231.1"/>
    </source>
</evidence>
<dbReference type="InterPro" id="IPR005467">
    <property type="entry name" value="His_kinase_dom"/>
</dbReference>
<dbReference type="OrthoDB" id="9816309at2"/>
<evidence type="ECO:0000256" key="4">
    <source>
        <dbReference type="ARBA" id="ARBA00022989"/>
    </source>
</evidence>
<feature type="transmembrane region" description="Helical" evidence="6">
    <location>
        <begin position="191"/>
        <end position="210"/>
    </location>
</feature>
<dbReference type="Gene3D" id="3.30.565.10">
    <property type="entry name" value="Histidine kinase-like ATPase, C-terminal domain"/>
    <property type="match status" value="1"/>
</dbReference>
<dbReference type="PANTHER" id="PTHR43065:SF23">
    <property type="entry name" value="SENSOR HISTIDINE KINASE PDTAS"/>
    <property type="match status" value="1"/>
</dbReference>
<dbReference type="Pfam" id="PF02518">
    <property type="entry name" value="HATPase_c"/>
    <property type="match status" value="1"/>
</dbReference>
<dbReference type="InterPro" id="IPR036890">
    <property type="entry name" value="HATPase_C_sf"/>
</dbReference>
<dbReference type="EMBL" id="RQFY01000004">
    <property type="protein sequence ID" value="TGL34231.1"/>
    <property type="molecule type" value="Genomic_DNA"/>
</dbReference>
<feature type="transmembrane region" description="Helical" evidence="6">
    <location>
        <begin position="250"/>
        <end position="269"/>
    </location>
</feature>
<accession>A0A4R9J8V3</accession>
<feature type="transmembrane region" description="Helical" evidence="6">
    <location>
        <begin position="225"/>
        <end position="243"/>
    </location>
</feature>
<keyword evidence="8" id="KW-0418">Kinase</keyword>
<comment type="subcellular location">
    <subcellularLocation>
        <location evidence="1">Cell membrane</location>
        <topology evidence="1">Multi-pass membrane protein</topology>
    </subcellularLocation>
</comment>
<keyword evidence="3 6" id="KW-0812">Transmembrane</keyword>
<evidence type="ECO:0000256" key="2">
    <source>
        <dbReference type="ARBA" id="ARBA00022475"/>
    </source>
</evidence>
<proteinExistence type="predicted"/>
<evidence type="ECO:0000256" key="5">
    <source>
        <dbReference type="ARBA" id="ARBA00023136"/>
    </source>
</evidence>
<evidence type="ECO:0000256" key="6">
    <source>
        <dbReference type="SAM" id="Phobius"/>
    </source>
</evidence>
<feature type="transmembrane region" description="Helical" evidence="6">
    <location>
        <begin position="31"/>
        <end position="50"/>
    </location>
</feature>
<feature type="transmembrane region" description="Helical" evidence="6">
    <location>
        <begin position="110"/>
        <end position="135"/>
    </location>
</feature>
<feature type="domain" description="Histidine kinase" evidence="7">
    <location>
        <begin position="534"/>
        <end position="733"/>
    </location>
</feature>
<name>A0A4R9J8V3_9LEPT</name>
<dbReference type="InterPro" id="IPR011495">
    <property type="entry name" value="Sig_transdc_His_kin_sub2_dim/P"/>
</dbReference>